<dbReference type="InterPro" id="IPR027417">
    <property type="entry name" value="P-loop_NTPase"/>
</dbReference>
<dbReference type="Gene3D" id="3.40.50.300">
    <property type="entry name" value="P-loop containing nucleotide triphosphate hydrolases"/>
    <property type="match status" value="1"/>
</dbReference>
<evidence type="ECO:0000256" key="1">
    <source>
        <dbReference type="ARBA" id="ARBA00007712"/>
    </source>
</evidence>
<dbReference type="InterPro" id="IPR019354">
    <property type="entry name" value="SMG8-like"/>
</dbReference>
<dbReference type="GeneID" id="111249744"/>
<feature type="compositionally biased region" description="Basic and acidic residues" evidence="3">
    <location>
        <begin position="17"/>
        <end position="41"/>
    </location>
</feature>
<sequence>MNGEPRRGRRARGHHGRDRDQRGDNRSERSDREGRGDRANENDIGSLGSNNHIGTKGVVILAKKDSQRDKPKDEPQVVRVEKREERKTDDAVAASPLLLRSNRVAPASAQSQTPHKPQLNVASLQAKSSLAAKAVSEAVRSGGIVGNGRGEMMQRAKFLNKHGELEEDLLQYLTDDAYFKVVGVIGPQGTGKSHVLNVLAGRAAFPVERTDDTASCRPRTVGIDAFVTPDRTVLLDVQPVLSLSAMDALIQSEKRTPSGAIDYHQSLESQVMVESLQTACFLLSVCHIVIVCFDWFLDRDLAQFLQSAEMLKPATPRSPATNMLDDDISDYFPHVVFVKNKCDFVSYKENKTMAAQLARVFKDSMLMMRDGVTNSFGRAVSDEAVNIFQMPLKSDPMYETCARELLSKVLSMPYDDFIELKAGIFSERHWFQYATKIWEGIRKSGMFQEYKRLLV</sequence>
<feature type="compositionally biased region" description="Basic residues" evidence="3">
    <location>
        <begin position="7"/>
        <end position="16"/>
    </location>
</feature>
<dbReference type="Proteomes" id="UP000594260">
    <property type="component" value="Unplaced"/>
</dbReference>
<dbReference type="EnsemblMetazoa" id="XM_022804021">
    <property type="protein sequence ID" value="XP_022659756"/>
    <property type="gene ID" value="LOC111249744"/>
</dbReference>
<organism evidence="4 5">
    <name type="scientific">Varroa destructor</name>
    <name type="common">Honeybee mite</name>
    <dbReference type="NCBI Taxonomy" id="109461"/>
    <lineage>
        <taxon>Eukaryota</taxon>
        <taxon>Metazoa</taxon>
        <taxon>Ecdysozoa</taxon>
        <taxon>Arthropoda</taxon>
        <taxon>Chelicerata</taxon>
        <taxon>Arachnida</taxon>
        <taxon>Acari</taxon>
        <taxon>Parasitiformes</taxon>
        <taxon>Mesostigmata</taxon>
        <taxon>Gamasina</taxon>
        <taxon>Dermanyssoidea</taxon>
        <taxon>Varroidae</taxon>
        <taxon>Varroa</taxon>
    </lineage>
</organism>
<dbReference type="RefSeq" id="XP_022659757.1">
    <property type="nucleotide sequence ID" value="XM_022804022.1"/>
</dbReference>
<comment type="similarity">
    <text evidence="1">Belongs to the SMG9 family.</text>
</comment>
<dbReference type="EnsemblMetazoa" id="XM_022804018">
    <property type="protein sequence ID" value="XP_022659753"/>
    <property type="gene ID" value="LOC111249744"/>
</dbReference>
<dbReference type="EnsemblMetazoa" id="XM_022804019">
    <property type="protein sequence ID" value="XP_022659754"/>
    <property type="gene ID" value="LOC111249744"/>
</dbReference>
<name>A0A7M7K0W1_VARDE</name>
<proteinExistence type="inferred from homology"/>
<dbReference type="OMA" id="SEYYPHL"/>
<feature type="compositionally biased region" description="Basic and acidic residues" evidence="3">
    <location>
        <begin position="62"/>
        <end position="90"/>
    </location>
</feature>
<feature type="region of interest" description="Disordered" evidence="3">
    <location>
        <begin position="1"/>
        <end position="118"/>
    </location>
</feature>
<keyword evidence="5" id="KW-1185">Reference proteome</keyword>
<evidence type="ECO:0000256" key="3">
    <source>
        <dbReference type="SAM" id="MobiDB-lite"/>
    </source>
</evidence>
<keyword evidence="2" id="KW-0866">Nonsense-mediated mRNA decay</keyword>
<dbReference type="EnsemblMetazoa" id="XM_022804017">
    <property type="protein sequence ID" value="XP_022659752"/>
    <property type="gene ID" value="LOC111249744"/>
</dbReference>
<reference evidence="4" key="1">
    <citation type="submission" date="2021-01" db="UniProtKB">
        <authorList>
            <consortium name="EnsemblMetazoa"/>
        </authorList>
    </citation>
    <scope>IDENTIFICATION</scope>
</reference>
<dbReference type="InterPro" id="IPR039177">
    <property type="entry name" value="SMG9"/>
</dbReference>
<evidence type="ECO:0000313" key="4">
    <source>
        <dbReference type="EnsemblMetazoa" id="XP_022659752"/>
    </source>
</evidence>
<dbReference type="AlphaFoldDB" id="A0A7M7K0W1"/>
<dbReference type="PANTHER" id="PTHR14270">
    <property type="entry name" value="NONSENSE-MEDIATED MRNA DECAY FACTOR SMG9"/>
    <property type="match status" value="1"/>
</dbReference>
<dbReference type="RefSeq" id="XP_022659754.1">
    <property type="nucleotide sequence ID" value="XM_022804019.1"/>
</dbReference>
<protein>
    <recommendedName>
        <fullName evidence="6">Protein SMG9</fullName>
    </recommendedName>
</protein>
<dbReference type="KEGG" id="vde:111249744"/>
<evidence type="ECO:0000256" key="2">
    <source>
        <dbReference type="ARBA" id="ARBA00023161"/>
    </source>
</evidence>
<dbReference type="GO" id="GO:0000184">
    <property type="term" value="P:nuclear-transcribed mRNA catabolic process, nonsense-mediated decay"/>
    <property type="evidence" value="ECO:0007669"/>
    <property type="project" value="UniProtKB-KW"/>
</dbReference>
<accession>A0A7M7K0W1</accession>
<dbReference type="RefSeq" id="XP_022659750.1">
    <property type="nucleotide sequence ID" value="XM_022804015.1"/>
</dbReference>
<dbReference type="RefSeq" id="XP_022659751.1">
    <property type="nucleotide sequence ID" value="XM_022804016.1"/>
</dbReference>
<dbReference type="PANTHER" id="PTHR14270:SF0">
    <property type="entry name" value="NONSENSE-MEDIATED MRNA DECAY FACTOR SMG9"/>
    <property type="match status" value="1"/>
</dbReference>
<evidence type="ECO:0000313" key="5">
    <source>
        <dbReference type="Proteomes" id="UP000594260"/>
    </source>
</evidence>
<dbReference type="InParanoid" id="A0A7M7K0W1"/>
<dbReference type="RefSeq" id="XP_022659753.1">
    <property type="nucleotide sequence ID" value="XM_022804018.1"/>
</dbReference>
<dbReference type="EnsemblMetazoa" id="XM_022804022">
    <property type="protein sequence ID" value="XP_022659757"/>
    <property type="gene ID" value="LOC111249744"/>
</dbReference>
<dbReference type="RefSeq" id="XP_022659756.1">
    <property type="nucleotide sequence ID" value="XM_022804021.1"/>
</dbReference>
<dbReference type="OrthoDB" id="79514at2759"/>
<dbReference type="EnsemblMetazoa" id="XM_022804016">
    <property type="protein sequence ID" value="XP_022659751"/>
    <property type="gene ID" value="LOC111249744"/>
</dbReference>
<evidence type="ECO:0008006" key="6">
    <source>
        <dbReference type="Google" id="ProtNLM"/>
    </source>
</evidence>
<dbReference type="RefSeq" id="XP_022659752.1">
    <property type="nucleotide sequence ID" value="XM_022804017.1"/>
</dbReference>
<dbReference type="Pfam" id="PF10220">
    <property type="entry name" value="Smg8_Smg9"/>
    <property type="match status" value="1"/>
</dbReference>
<dbReference type="EnsemblMetazoa" id="XM_022804015">
    <property type="protein sequence ID" value="XP_022659750"/>
    <property type="gene ID" value="LOC111249744"/>
</dbReference>
<dbReference type="SUPFAM" id="SSF52540">
    <property type="entry name" value="P-loop containing nucleoside triphosphate hydrolases"/>
    <property type="match status" value="1"/>
</dbReference>